<reference evidence="2" key="1">
    <citation type="submission" date="2022-05" db="EMBL/GenBank/DDBJ databases">
        <title>The Musa troglodytarum L. genome provides insights into the mechanism of non-climacteric behaviour and enrichment of carotenoids.</title>
        <authorList>
            <person name="Wang J."/>
        </authorList>
    </citation>
    <scope>NUCLEOTIDE SEQUENCE</scope>
    <source>
        <tissue evidence="2">Leaf</tissue>
    </source>
</reference>
<organism evidence="2 3">
    <name type="scientific">Musa troglodytarum</name>
    <name type="common">fe'i banana</name>
    <dbReference type="NCBI Taxonomy" id="320322"/>
    <lineage>
        <taxon>Eukaryota</taxon>
        <taxon>Viridiplantae</taxon>
        <taxon>Streptophyta</taxon>
        <taxon>Embryophyta</taxon>
        <taxon>Tracheophyta</taxon>
        <taxon>Spermatophyta</taxon>
        <taxon>Magnoliopsida</taxon>
        <taxon>Liliopsida</taxon>
        <taxon>Zingiberales</taxon>
        <taxon>Musaceae</taxon>
        <taxon>Musa</taxon>
    </lineage>
</organism>
<keyword evidence="3" id="KW-1185">Reference proteome</keyword>
<feature type="region of interest" description="Disordered" evidence="1">
    <location>
        <begin position="278"/>
        <end position="299"/>
    </location>
</feature>
<accession>A0A9E7KYA2</accession>
<dbReference type="AlphaFoldDB" id="A0A9E7KYA2"/>
<dbReference type="Proteomes" id="UP001055439">
    <property type="component" value="Chromosome 8"/>
</dbReference>
<evidence type="ECO:0000256" key="1">
    <source>
        <dbReference type="SAM" id="MobiDB-lite"/>
    </source>
</evidence>
<evidence type="ECO:0000313" key="2">
    <source>
        <dbReference type="EMBL" id="URE33831.1"/>
    </source>
</evidence>
<sequence length="299" mass="33038">MALPRVSSSSLPPLSLASHRLRVPDLGFVRLCTSRSETLKRPLFLDGSPSLRRDPLGMIRRVGSHYSHLVRFSSKPSEQSDEDCGTLTVWVKQGSDLSAFVQYASEDHMKALFDLLEIFKDLEVVVVKGTVECEASILLRALHGRNVTGRSCKVEYLGEFIKNKMASTDVVQKDPNVSGERMGTAEDIGNKKLYADSATSLRFVYNGPRTSVMLIETAHNPAVLSEIIKVVSELNCCVESAAIETEEPLDRRQSWEDEIGPSTARIFSPTVASKLVCTSTSLPQRQARDEDARKSKVGH</sequence>
<name>A0A9E7KYA2_9LILI</name>
<gene>
    <name evidence="2" type="ORF">MUK42_16278</name>
</gene>
<evidence type="ECO:0000313" key="3">
    <source>
        <dbReference type="Proteomes" id="UP001055439"/>
    </source>
</evidence>
<dbReference type="OrthoDB" id="10356370at2759"/>
<dbReference type="EMBL" id="CP097510">
    <property type="protein sequence ID" value="URE33831.1"/>
    <property type="molecule type" value="Genomic_DNA"/>
</dbReference>
<proteinExistence type="predicted"/>
<feature type="compositionally biased region" description="Basic and acidic residues" evidence="1">
    <location>
        <begin position="286"/>
        <end position="299"/>
    </location>
</feature>
<protein>
    <submittedName>
        <fullName evidence="2">ACT domain</fullName>
    </submittedName>
</protein>